<dbReference type="PANTHER" id="PTHR12049:SF7">
    <property type="entry name" value="PROTEIN ARGININE METHYLTRANSFERASE NDUFAF7, MITOCHONDRIAL"/>
    <property type="match status" value="1"/>
</dbReference>
<dbReference type="GO" id="GO:0032259">
    <property type="term" value="P:methylation"/>
    <property type="evidence" value="ECO:0007669"/>
    <property type="project" value="UniProtKB-KW"/>
</dbReference>
<dbReference type="EMBL" id="CP006272">
    <property type="protein sequence ID" value="AGZ46534.1"/>
    <property type="molecule type" value="Genomic_DNA"/>
</dbReference>
<keyword evidence="2" id="KW-0808">Transferase</keyword>
<dbReference type="Pfam" id="PF02636">
    <property type="entry name" value="Methyltransf_28"/>
    <property type="match status" value="1"/>
</dbReference>
<protein>
    <recommendedName>
        <fullName evidence="5">SAM-dependent MidA family methyltransferase</fullName>
    </recommendedName>
</protein>
<reference evidence="3 4" key="1">
    <citation type="journal article" date="2014" name="J. Biotechnol.">
        <title>Complete genome sequence of the actinobacterium Actinoplanes friuliensis HAG 010964, producer of the lipopeptide antibiotic friulimycin.</title>
        <authorList>
            <person name="Ruckert C."/>
            <person name="Szczepanowski R."/>
            <person name="Albersmeier A."/>
            <person name="Goesmann A."/>
            <person name="Fischer N."/>
            <person name="Steinkamper A."/>
            <person name="Puhler A."/>
            <person name="Biener R."/>
            <person name="Schwartz D."/>
            <person name="Kalinowski J."/>
        </authorList>
    </citation>
    <scope>NUCLEOTIDE SEQUENCE [LARGE SCALE GENOMIC DNA]</scope>
    <source>
        <strain evidence="3 4">DSM 7358</strain>
    </source>
</reference>
<organism evidence="3 4">
    <name type="scientific">Actinoplanes friuliensis DSM 7358</name>
    <dbReference type="NCBI Taxonomy" id="1246995"/>
    <lineage>
        <taxon>Bacteria</taxon>
        <taxon>Bacillati</taxon>
        <taxon>Actinomycetota</taxon>
        <taxon>Actinomycetes</taxon>
        <taxon>Micromonosporales</taxon>
        <taxon>Micromonosporaceae</taxon>
        <taxon>Actinoplanes</taxon>
    </lineage>
</organism>
<dbReference type="HOGENOM" id="CLU_046703_0_0_11"/>
<dbReference type="Proteomes" id="UP000017746">
    <property type="component" value="Chromosome"/>
</dbReference>
<gene>
    <name evidence="3" type="ORF">AFR_41400</name>
</gene>
<keyword evidence="1" id="KW-0489">Methyltransferase</keyword>
<evidence type="ECO:0000313" key="4">
    <source>
        <dbReference type="Proteomes" id="UP000017746"/>
    </source>
</evidence>
<proteinExistence type="predicted"/>
<evidence type="ECO:0000313" key="3">
    <source>
        <dbReference type="EMBL" id="AGZ46534.1"/>
    </source>
</evidence>
<sequence>MNNCTAYIDSVTTVGWRSAMTRALYGPGGFFTRAATGPADHFRTSVHASPLFAGALLRLIQEVDDALGHPDHLDVVDVGAGRGELLTALDALVNGSDLRERVRLVGVELAGRPDGLPKEIGWRADIPDSVTGVLLATEWLDNVPLDLAEVDADGRLRQVLVDPDTGLETLGRDLDAADRFWAARWWPDAGLGDRIEIGWPRDAAWAEAVSSVRRGCALAIDYGHLRSSRPPLGTLTGFRDGRQIEPVPDGSCDVTAHVAIDSAAVAAGTAYRIIGQREALRGLGVDGGRPPLALASTDPAGYLRALSAAGAAAELTDPAGLGGHWWLLHEVGIELRGNI</sequence>
<dbReference type="STRING" id="1246995.AFR_41400"/>
<dbReference type="PANTHER" id="PTHR12049">
    <property type="entry name" value="PROTEIN ARGININE METHYLTRANSFERASE NDUFAF7, MITOCHONDRIAL"/>
    <property type="match status" value="1"/>
</dbReference>
<accession>U5WBK8</accession>
<dbReference type="InterPro" id="IPR038375">
    <property type="entry name" value="NDUFAF7_sf"/>
</dbReference>
<dbReference type="eggNOG" id="COG1565">
    <property type="taxonomic scope" value="Bacteria"/>
</dbReference>
<dbReference type="InterPro" id="IPR029063">
    <property type="entry name" value="SAM-dependent_MTases_sf"/>
</dbReference>
<dbReference type="SUPFAM" id="SSF53335">
    <property type="entry name" value="S-adenosyl-L-methionine-dependent methyltransferases"/>
    <property type="match status" value="1"/>
</dbReference>
<evidence type="ECO:0000256" key="2">
    <source>
        <dbReference type="ARBA" id="ARBA00022679"/>
    </source>
</evidence>
<dbReference type="Gene3D" id="3.40.50.12710">
    <property type="match status" value="1"/>
</dbReference>
<dbReference type="KEGG" id="afs:AFR_41400"/>
<dbReference type="AlphaFoldDB" id="U5WBK8"/>
<name>U5WBK8_9ACTN</name>
<evidence type="ECO:0000256" key="1">
    <source>
        <dbReference type="ARBA" id="ARBA00022603"/>
    </source>
</evidence>
<dbReference type="PATRIC" id="fig|1246995.3.peg.8378"/>
<evidence type="ECO:0008006" key="5">
    <source>
        <dbReference type="Google" id="ProtNLM"/>
    </source>
</evidence>
<dbReference type="GO" id="GO:0035243">
    <property type="term" value="F:protein-arginine omega-N symmetric methyltransferase activity"/>
    <property type="evidence" value="ECO:0007669"/>
    <property type="project" value="TreeGrafter"/>
</dbReference>
<dbReference type="InterPro" id="IPR003788">
    <property type="entry name" value="NDUFAF7"/>
</dbReference>
<keyword evidence="4" id="KW-1185">Reference proteome</keyword>